<proteinExistence type="predicted"/>
<evidence type="ECO:0000313" key="2">
    <source>
        <dbReference type="EMBL" id="PVH65302.1"/>
    </source>
</evidence>
<accession>A0A2T8KT47</accession>
<dbReference type="Gramene" id="PVH65302">
    <property type="protein sequence ID" value="PVH65302"/>
    <property type="gene ID" value="PAHAL_2G457300"/>
</dbReference>
<feature type="region of interest" description="Disordered" evidence="1">
    <location>
        <begin position="1"/>
        <end position="60"/>
    </location>
</feature>
<feature type="compositionally biased region" description="Low complexity" evidence="1">
    <location>
        <begin position="1"/>
        <end position="12"/>
    </location>
</feature>
<sequence length="104" mass="11060">MVAAHSGIGISIGRDRSSIHKKRGNPTITMLQSSPRPPKTLYPTSDIVPQDRWRGGGGKLGSIRGDGRAVLFPAVMARRRGGGAAVCERNRVEVVGSGWILAVE</sequence>
<dbReference type="AlphaFoldDB" id="A0A2T8KT47"/>
<reference evidence="2" key="1">
    <citation type="submission" date="2018-04" db="EMBL/GenBank/DDBJ databases">
        <title>WGS assembly of Panicum hallii.</title>
        <authorList>
            <person name="Lovell J."/>
            <person name="Jenkins J."/>
            <person name="Lowry D."/>
            <person name="Mamidi S."/>
            <person name="Sreedasyam A."/>
            <person name="Weng X."/>
            <person name="Barry K."/>
            <person name="Bonette J."/>
            <person name="Campitelli B."/>
            <person name="Daum C."/>
            <person name="Gordon S."/>
            <person name="Gould B."/>
            <person name="Lipzen A."/>
            <person name="Macqueen A."/>
            <person name="Palacio-Mejia J."/>
            <person name="Plott C."/>
            <person name="Shakirov E."/>
            <person name="Shu S."/>
            <person name="Yoshinaga Y."/>
            <person name="Zane M."/>
            <person name="Rokhsar D."/>
            <person name="Grimwood J."/>
            <person name="Schmutz J."/>
            <person name="Juenger T."/>
        </authorList>
    </citation>
    <scope>NUCLEOTIDE SEQUENCE [LARGE SCALE GENOMIC DNA]</scope>
    <source>
        <strain evidence="2">FIL2</strain>
    </source>
</reference>
<dbReference type="Proteomes" id="UP000243499">
    <property type="component" value="Chromosome 2"/>
</dbReference>
<protein>
    <submittedName>
        <fullName evidence="2">Uncharacterized protein</fullName>
    </submittedName>
</protein>
<name>A0A2T8KT47_9POAL</name>
<dbReference type="EMBL" id="CM008047">
    <property type="protein sequence ID" value="PVH65302.1"/>
    <property type="molecule type" value="Genomic_DNA"/>
</dbReference>
<evidence type="ECO:0000256" key="1">
    <source>
        <dbReference type="SAM" id="MobiDB-lite"/>
    </source>
</evidence>
<gene>
    <name evidence="2" type="ORF">PAHAL_2G457300</name>
</gene>
<organism evidence="2">
    <name type="scientific">Panicum hallii</name>
    <dbReference type="NCBI Taxonomy" id="206008"/>
    <lineage>
        <taxon>Eukaryota</taxon>
        <taxon>Viridiplantae</taxon>
        <taxon>Streptophyta</taxon>
        <taxon>Embryophyta</taxon>
        <taxon>Tracheophyta</taxon>
        <taxon>Spermatophyta</taxon>
        <taxon>Magnoliopsida</taxon>
        <taxon>Liliopsida</taxon>
        <taxon>Poales</taxon>
        <taxon>Poaceae</taxon>
        <taxon>PACMAD clade</taxon>
        <taxon>Panicoideae</taxon>
        <taxon>Panicodae</taxon>
        <taxon>Paniceae</taxon>
        <taxon>Panicinae</taxon>
        <taxon>Panicum</taxon>
        <taxon>Panicum sect. Panicum</taxon>
    </lineage>
</organism>